<organism evidence="1 2">
    <name type="scientific">Chroococcidiopsis cubana SAG 39.79</name>
    <dbReference type="NCBI Taxonomy" id="388085"/>
    <lineage>
        <taxon>Bacteria</taxon>
        <taxon>Bacillati</taxon>
        <taxon>Cyanobacteriota</taxon>
        <taxon>Cyanophyceae</taxon>
        <taxon>Chroococcidiopsidales</taxon>
        <taxon>Chroococcidiopsidaceae</taxon>
        <taxon>Chroococcidiopsis</taxon>
    </lineage>
</organism>
<keyword evidence="2" id="KW-1185">Reference proteome</keyword>
<name>A0AB37UES7_9CYAN</name>
<reference evidence="1 2" key="1">
    <citation type="journal article" date="2019" name="Genome Biol. Evol.">
        <title>Day and night: Metabolic profiles and evolutionary relationships of six axenic non-marine cyanobacteria.</title>
        <authorList>
            <person name="Will S.E."/>
            <person name="Henke P."/>
            <person name="Boedeker C."/>
            <person name="Huang S."/>
            <person name="Brinkmann H."/>
            <person name="Rohde M."/>
            <person name="Jarek M."/>
            <person name="Friedl T."/>
            <person name="Seufert S."/>
            <person name="Schumacher M."/>
            <person name="Overmann J."/>
            <person name="Neumann-Schaal M."/>
            <person name="Petersen J."/>
        </authorList>
    </citation>
    <scope>NUCLEOTIDE SEQUENCE [LARGE SCALE GENOMIC DNA]</scope>
    <source>
        <strain evidence="1 2">SAG 39.79</strain>
    </source>
</reference>
<evidence type="ECO:0000313" key="2">
    <source>
        <dbReference type="Proteomes" id="UP000282574"/>
    </source>
</evidence>
<dbReference type="Proteomes" id="UP000282574">
    <property type="component" value="Unassembled WGS sequence"/>
</dbReference>
<proteinExistence type="predicted"/>
<accession>A0AB37UES7</accession>
<sequence>MRLAIAMICVRHHLKAKPAIDSNPQKTSALPMPNQSDGISCRTTDANNTANIGSSSNIAVASTTGKRCAATA</sequence>
<dbReference type="AlphaFoldDB" id="A0AB37UES7"/>
<evidence type="ECO:0000313" key="1">
    <source>
        <dbReference type="EMBL" id="RUT07514.1"/>
    </source>
</evidence>
<gene>
    <name evidence="1" type="ORF">DSM107010_49860</name>
</gene>
<protein>
    <submittedName>
        <fullName evidence="1">Uncharacterized protein</fullName>
    </submittedName>
</protein>
<dbReference type="EMBL" id="RSCK01000059">
    <property type="protein sequence ID" value="RUT07514.1"/>
    <property type="molecule type" value="Genomic_DNA"/>
</dbReference>
<comment type="caution">
    <text evidence="1">The sequence shown here is derived from an EMBL/GenBank/DDBJ whole genome shotgun (WGS) entry which is preliminary data.</text>
</comment>